<dbReference type="Proteomes" id="UP001302329">
    <property type="component" value="Unassembled WGS sequence"/>
</dbReference>
<protein>
    <submittedName>
        <fullName evidence="1">Uncharacterized protein</fullName>
    </submittedName>
</protein>
<keyword evidence="2" id="KW-1185">Reference proteome</keyword>
<evidence type="ECO:0000313" key="1">
    <source>
        <dbReference type="EMBL" id="MEA5444097.1"/>
    </source>
</evidence>
<evidence type="ECO:0000313" key="2">
    <source>
        <dbReference type="Proteomes" id="UP001302329"/>
    </source>
</evidence>
<organism evidence="1 2">
    <name type="scientific">Cyanobium gracile UHCC 0281</name>
    <dbReference type="NCBI Taxonomy" id="3110309"/>
    <lineage>
        <taxon>Bacteria</taxon>
        <taxon>Bacillati</taxon>
        <taxon>Cyanobacteriota</taxon>
        <taxon>Cyanophyceae</taxon>
        <taxon>Synechococcales</taxon>
        <taxon>Prochlorococcaceae</taxon>
        <taxon>Cyanobium</taxon>
    </lineage>
</organism>
<reference evidence="1 2" key="1">
    <citation type="submission" date="2023-12" db="EMBL/GenBank/DDBJ databases">
        <title>Baltic Sea Cyanobacteria.</title>
        <authorList>
            <person name="Delbaje E."/>
            <person name="Fewer D.P."/>
            <person name="Shishido T.K."/>
        </authorList>
    </citation>
    <scope>NUCLEOTIDE SEQUENCE [LARGE SCALE GENOMIC DNA]</scope>
    <source>
        <strain evidence="1 2">UHCC 0281</strain>
    </source>
</reference>
<sequence length="123" mass="13625">MSRSAEKATGYCLSFTAASLRPEPASVITQIQDIYPQEYDLPVIGVILERLNAARYEVLARETSNKELVVGLSGYRSELKACPGELYDQPSPGAPALRKQVSIAYSQTEYCAFIRNPSEHGRR</sequence>
<accession>A0ABU5SZZ6</accession>
<gene>
    <name evidence="1" type="ORF">VB739_16190</name>
</gene>
<name>A0ABU5SZZ6_9CYAN</name>
<dbReference type="EMBL" id="JAYGHY010000099">
    <property type="protein sequence ID" value="MEA5444097.1"/>
    <property type="molecule type" value="Genomic_DNA"/>
</dbReference>
<comment type="caution">
    <text evidence="1">The sequence shown here is derived from an EMBL/GenBank/DDBJ whole genome shotgun (WGS) entry which is preliminary data.</text>
</comment>
<proteinExistence type="predicted"/>